<organism evidence="1 2">
    <name type="scientific">Oligosphaera ethanolica</name>
    <dbReference type="NCBI Taxonomy" id="760260"/>
    <lineage>
        <taxon>Bacteria</taxon>
        <taxon>Pseudomonadati</taxon>
        <taxon>Lentisphaerota</taxon>
        <taxon>Oligosphaeria</taxon>
        <taxon>Oligosphaerales</taxon>
        <taxon>Oligosphaeraceae</taxon>
        <taxon>Oligosphaera</taxon>
    </lineage>
</organism>
<accession>A0AAE3VIG5</accession>
<protein>
    <submittedName>
        <fullName evidence="1">Uncharacterized protein</fullName>
    </submittedName>
</protein>
<dbReference type="RefSeq" id="WP_307263207.1">
    <property type="nucleotide sequence ID" value="NZ_JAUSVL010000001.1"/>
</dbReference>
<gene>
    <name evidence="1" type="ORF">J3R75_003127</name>
</gene>
<name>A0AAE3VIG5_9BACT</name>
<keyword evidence="2" id="KW-1185">Reference proteome</keyword>
<evidence type="ECO:0000313" key="1">
    <source>
        <dbReference type="EMBL" id="MDQ0291020.1"/>
    </source>
</evidence>
<reference evidence="1" key="1">
    <citation type="submission" date="2023-07" db="EMBL/GenBank/DDBJ databases">
        <title>Genomic Encyclopedia of Type Strains, Phase IV (KMG-IV): sequencing the most valuable type-strain genomes for metagenomic binning, comparative biology and taxonomic classification.</title>
        <authorList>
            <person name="Goeker M."/>
        </authorList>
    </citation>
    <scope>NUCLEOTIDE SEQUENCE</scope>
    <source>
        <strain evidence="1">DSM 24202</strain>
    </source>
</reference>
<dbReference type="EMBL" id="JAUSVL010000001">
    <property type="protein sequence ID" value="MDQ0291020.1"/>
    <property type="molecule type" value="Genomic_DNA"/>
</dbReference>
<proteinExistence type="predicted"/>
<dbReference type="AlphaFoldDB" id="A0AAE3VIG5"/>
<dbReference type="Proteomes" id="UP001238163">
    <property type="component" value="Unassembled WGS sequence"/>
</dbReference>
<comment type="caution">
    <text evidence="1">The sequence shown here is derived from an EMBL/GenBank/DDBJ whole genome shotgun (WGS) entry which is preliminary data.</text>
</comment>
<evidence type="ECO:0000313" key="2">
    <source>
        <dbReference type="Proteomes" id="UP001238163"/>
    </source>
</evidence>
<sequence length="116" mass="13199">MGFFSDGRQMLRDMYGVSTEKITYMSGGVTVAENIEAKVAVKRFKKYDGEFPVYVHAQRFIVKREDLGGVVPKQKDEIILGDLRFRVGNPDGEPWSFHGGDYKEISIYTQYLGPKP</sequence>